<evidence type="ECO:0000256" key="6">
    <source>
        <dbReference type="ARBA" id="ARBA00023004"/>
    </source>
</evidence>
<keyword evidence="1" id="KW-0813">Transport</keyword>
<dbReference type="InterPro" id="IPR017896">
    <property type="entry name" value="4Fe4S_Fe-S-bd"/>
</dbReference>
<reference evidence="9 10" key="1">
    <citation type="submission" date="2017-01" db="EMBL/GenBank/DDBJ databases">
        <title>The cable genome- insights into the physiology and evolution of filamentous bacteria capable of sulfide oxidation via long distance electron transfer.</title>
        <authorList>
            <person name="Schreiber L."/>
            <person name="Bjerg J.T."/>
            <person name="Boggild A."/>
            <person name="Van De Vossenberg J."/>
            <person name="Meysman F."/>
            <person name="Nielsen L.P."/>
            <person name="Schramm A."/>
            <person name="Kjeldsen K.U."/>
        </authorList>
    </citation>
    <scope>NUCLEOTIDE SEQUENCE [LARGE SCALE GENOMIC DNA]</scope>
    <source>
        <strain evidence="9">MCF</strain>
    </source>
</reference>
<dbReference type="GO" id="GO:0046872">
    <property type="term" value="F:metal ion binding"/>
    <property type="evidence" value="ECO:0007669"/>
    <property type="project" value="UniProtKB-KW"/>
</dbReference>
<evidence type="ECO:0000256" key="3">
    <source>
        <dbReference type="ARBA" id="ARBA00022723"/>
    </source>
</evidence>
<keyword evidence="10" id="KW-1185">Reference proteome</keyword>
<dbReference type="Pfam" id="PF13247">
    <property type="entry name" value="Fer4_11"/>
    <property type="match status" value="1"/>
</dbReference>
<evidence type="ECO:0000256" key="5">
    <source>
        <dbReference type="ARBA" id="ARBA00022982"/>
    </source>
</evidence>
<keyword evidence="3" id="KW-0479">Metal-binding</keyword>
<evidence type="ECO:0000256" key="1">
    <source>
        <dbReference type="ARBA" id="ARBA00022448"/>
    </source>
</evidence>
<dbReference type="EMBL" id="MTKO01000129">
    <property type="protein sequence ID" value="RWX43140.1"/>
    <property type="molecule type" value="Genomic_DNA"/>
</dbReference>
<accession>A0A444IQL3</accession>
<dbReference type="AlphaFoldDB" id="A0A444IQL3"/>
<evidence type="ECO:0000256" key="7">
    <source>
        <dbReference type="ARBA" id="ARBA00023014"/>
    </source>
</evidence>
<dbReference type="PANTHER" id="PTHR43177">
    <property type="entry name" value="PROTEIN NRFC"/>
    <property type="match status" value="1"/>
</dbReference>
<evidence type="ECO:0000313" key="10">
    <source>
        <dbReference type="Proteomes" id="UP000287853"/>
    </source>
</evidence>
<dbReference type="SUPFAM" id="SSF54862">
    <property type="entry name" value="4Fe-4S ferredoxins"/>
    <property type="match status" value="1"/>
</dbReference>
<dbReference type="GO" id="GO:0051539">
    <property type="term" value="F:4 iron, 4 sulfur cluster binding"/>
    <property type="evidence" value="ECO:0007669"/>
    <property type="project" value="UniProtKB-KW"/>
</dbReference>
<gene>
    <name evidence="9" type="ORF">H206_00572</name>
</gene>
<sequence length="160" mass="18339">MQFLYAQTDRCLGCRSCEIACRIEHSEEKNLFSAVSQIHPPKKRLFVEQQGDRKEPVLCHHCDDSPCMAACITGSLYRDERGVIRRRDERCIGCWSCIMACPFGVVARDANLHLAVKCDRCPDREIPACVASCPTKALRLVDADMLSEERRQEYMLREEK</sequence>
<dbReference type="Proteomes" id="UP000287853">
    <property type="component" value="Unassembled WGS sequence"/>
</dbReference>
<keyword evidence="7" id="KW-0411">Iron-sulfur</keyword>
<keyword evidence="6" id="KW-0408">Iron</keyword>
<keyword evidence="5" id="KW-0249">Electron transport</keyword>
<proteinExistence type="predicted"/>
<dbReference type="PANTHER" id="PTHR43177:SF5">
    <property type="entry name" value="ANAEROBIC DIMETHYL SULFOXIDE REDUCTASE CHAIN B-RELATED"/>
    <property type="match status" value="1"/>
</dbReference>
<organism evidence="9 10">
    <name type="scientific">Candidatus Electrothrix aarhusensis</name>
    <dbReference type="NCBI Taxonomy" id="1859131"/>
    <lineage>
        <taxon>Bacteria</taxon>
        <taxon>Pseudomonadati</taxon>
        <taxon>Thermodesulfobacteriota</taxon>
        <taxon>Desulfobulbia</taxon>
        <taxon>Desulfobulbales</taxon>
        <taxon>Desulfobulbaceae</taxon>
        <taxon>Candidatus Electrothrix</taxon>
    </lineage>
</organism>
<feature type="domain" description="4Fe-4S ferredoxin-type" evidence="8">
    <location>
        <begin position="82"/>
        <end position="111"/>
    </location>
</feature>
<evidence type="ECO:0000256" key="4">
    <source>
        <dbReference type="ARBA" id="ARBA00022737"/>
    </source>
</evidence>
<dbReference type="PROSITE" id="PS51379">
    <property type="entry name" value="4FE4S_FER_2"/>
    <property type="match status" value="2"/>
</dbReference>
<dbReference type="CDD" id="cd10563">
    <property type="entry name" value="CooF_like"/>
    <property type="match status" value="1"/>
</dbReference>
<evidence type="ECO:0000313" key="9">
    <source>
        <dbReference type="EMBL" id="RWX43140.1"/>
    </source>
</evidence>
<dbReference type="InterPro" id="IPR050954">
    <property type="entry name" value="ET_IronSulfur_Cluster-Binding"/>
</dbReference>
<comment type="caution">
    <text evidence="9">The sequence shown here is derived from an EMBL/GenBank/DDBJ whole genome shotgun (WGS) entry which is preliminary data.</text>
</comment>
<dbReference type="InterPro" id="IPR017900">
    <property type="entry name" value="4Fe4S_Fe_S_CS"/>
</dbReference>
<evidence type="ECO:0000259" key="8">
    <source>
        <dbReference type="PROSITE" id="PS51379"/>
    </source>
</evidence>
<dbReference type="PROSITE" id="PS00198">
    <property type="entry name" value="4FE4S_FER_1"/>
    <property type="match status" value="1"/>
</dbReference>
<name>A0A444IQL3_9BACT</name>
<dbReference type="Gene3D" id="3.30.70.20">
    <property type="match status" value="2"/>
</dbReference>
<keyword evidence="2" id="KW-0004">4Fe-4S</keyword>
<evidence type="ECO:0000256" key="2">
    <source>
        <dbReference type="ARBA" id="ARBA00022485"/>
    </source>
</evidence>
<protein>
    <submittedName>
        <fullName evidence="9">Carbon-monoxide dehydrogenase iron sulfur subunit</fullName>
    </submittedName>
</protein>
<keyword evidence="4" id="KW-0677">Repeat</keyword>
<feature type="domain" description="4Fe-4S ferredoxin-type" evidence="8">
    <location>
        <begin position="2"/>
        <end position="31"/>
    </location>
</feature>